<dbReference type="Pfam" id="PF07751">
    <property type="entry name" value="Abi_2"/>
    <property type="match status" value="1"/>
</dbReference>
<dbReference type="OrthoDB" id="5363652at2"/>
<organism evidence="1 2">
    <name type="scientific">Halospina denitrificans</name>
    <dbReference type="NCBI Taxonomy" id="332522"/>
    <lineage>
        <taxon>Bacteria</taxon>
        <taxon>Pseudomonadati</taxon>
        <taxon>Pseudomonadota</taxon>
        <taxon>Gammaproteobacteria</taxon>
        <taxon>Halospina</taxon>
    </lineage>
</organism>
<dbReference type="AlphaFoldDB" id="A0A4R7JYK7"/>
<dbReference type="RefSeq" id="WP_133735243.1">
    <property type="nucleotide sequence ID" value="NZ_SOAX01000002.1"/>
</dbReference>
<evidence type="ECO:0000313" key="2">
    <source>
        <dbReference type="Proteomes" id="UP000295830"/>
    </source>
</evidence>
<reference evidence="1 2" key="1">
    <citation type="submission" date="2019-03" db="EMBL/GenBank/DDBJ databases">
        <title>Genomic Encyclopedia of Type Strains, Phase IV (KMG-IV): sequencing the most valuable type-strain genomes for metagenomic binning, comparative biology and taxonomic classification.</title>
        <authorList>
            <person name="Goeker M."/>
        </authorList>
    </citation>
    <scope>NUCLEOTIDE SEQUENCE [LARGE SCALE GENOMIC DNA]</scope>
    <source>
        <strain evidence="1 2">DSM 15505</strain>
    </source>
</reference>
<dbReference type="Proteomes" id="UP000295830">
    <property type="component" value="Unassembled WGS sequence"/>
</dbReference>
<accession>A0A4R7JYK7</accession>
<protein>
    <submittedName>
        <fullName evidence="1">Abortive infection bacteriophage resistance protein</fullName>
    </submittedName>
</protein>
<evidence type="ECO:0000313" key="1">
    <source>
        <dbReference type="EMBL" id="TDT43156.1"/>
    </source>
</evidence>
<dbReference type="InterPro" id="IPR011664">
    <property type="entry name" value="Abi_system_AbiD/AbiF-like"/>
</dbReference>
<gene>
    <name evidence="1" type="ORF">DES49_0966</name>
</gene>
<dbReference type="InterPro" id="IPR017034">
    <property type="entry name" value="Abi_system_AbiD/AbiF"/>
</dbReference>
<sequence length="338" mass="39406">MYDKPWLSYQDQLEKLKHRGLKVTDEEKALEYLERIGYYRLSGYWYPFRVRTELCCPIGEQSGKRKKTKPTRIVLDQFKSGSSFEAAVHLYVFDKKLRLLTLDALERIEVALRADIAHTLGEQDPFAYLKPDLLFEGFAKGADNKTGLPRHVEWMKAQANQVTRSREDFIKHNKSKYGHPLPIWIACEVWDFRTLSELYSGMRPKDQDVIARKYGIQSGRVLASWFRSLNYLRNVCAHHSRLWNRNIVDQPQKPPRGTAPELQTAWEPGNEHIVARPFLLLCISQKLLDTVNPASSWWQRLSELLSEFPMQEDLGIGWSAFGVADEWKDWDCFSGLRQ</sequence>
<dbReference type="PIRSF" id="PIRSF034934">
    <property type="entry name" value="AbiF_AbiD"/>
    <property type="match status" value="1"/>
</dbReference>
<comment type="caution">
    <text evidence="1">The sequence shown here is derived from an EMBL/GenBank/DDBJ whole genome shotgun (WGS) entry which is preliminary data.</text>
</comment>
<dbReference type="EMBL" id="SOAX01000002">
    <property type="protein sequence ID" value="TDT43156.1"/>
    <property type="molecule type" value="Genomic_DNA"/>
</dbReference>
<keyword evidence="2" id="KW-1185">Reference proteome</keyword>
<name>A0A4R7JYK7_9GAMM</name>
<proteinExistence type="predicted"/>